<dbReference type="EMBL" id="JAQQWI010000003">
    <property type="protein sequence ID" value="KAK8037119.1"/>
    <property type="molecule type" value="Genomic_DNA"/>
</dbReference>
<evidence type="ECO:0000313" key="3">
    <source>
        <dbReference type="Proteomes" id="UP001396898"/>
    </source>
</evidence>
<dbReference type="Proteomes" id="UP001396898">
    <property type="component" value="Unassembled WGS sequence"/>
</dbReference>
<gene>
    <name evidence="2" type="ORF">PG991_001433</name>
</gene>
<feature type="region of interest" description="Disordered" evidence="1">
    <location>
        <begin position="59"/>
        <end position="85"/>
    </location>
</feature>
<keyword evidence="3" id="KW-1185">Reference proteome</keyword>
<feature type="compositionally biased region" description="Low complexity" evidence="1">
    <location>
        <begin position="75"/>
        <end position="85"/>
    </location>
</feature>
<evidence type="ECO:0000313" key="2">
    <source>
        <dbReference type="EMBL" id="KAK8037119.1"/>
    </source>
</evidence>
<protein>
    <submittedName>
        <fullName evidence="2">Uncharacterized protein</fullName>
    </submittedName>
</protein>
<proteinExistence type="predicted"/>
<feature type="region of interest" description="Disordered" evidence="1">
    <location>
        <begin position="1"/>
        <end position="32"/>
    </location>
</feature>
<organism evidence="2 3">
    <name type="scientific">Apiospora marii</name>
    <dbReference type="NCBI Taxonomy" id="335849"/>
    <lineage>
        <taxon>Eukaryota</taxon>
        <taxon>Fungi</taxon>
        <taxon>Dikarya</taxon>
        <taxon>Ascomycota</taxon>
        <taxon>Pezizomycotina</taxon>
        <taxon>Sordariomycetes</taxon>
        <taxon>Xylariomycetidae</taxon>
        <taxon>Amphisphaeriales</taxon>
        <taxon>Apiosporaceae</taxon>
        <taxon>Apiospora</taxon>
    </lineage>
</organism>
<comment type="caution">
    <text evidence="2">The sequence shown here is derived from an EMBL/GenBank/DDBJ whole genome shotgun (WGS) entry which is preliminary data.</text>
</comment>
<accession>A0ABR1SS29</accession>
<reference evidence="2 3" key="1">
    <citation type="submission" date="2023-01" db="EMBL/GenBank/DDBJ databases">
        <title>Analysis of 21 Apiospora genomes using comparative genomics revels a genus with tremendous synthesis potential of carbohydrate active enzymes and secondary metabolites.</title>
        <authorList>
            <person name="Sorensen T."/>
        </authorList>
    </citation>
    <scope>NUCLEOTIDE SEQUENCE [LARGE SCALE GENOMIC DNA]</scope>
    <source>
        <strain evidence="2 3">CBS 20057</strain>
    </source>
</reference>
<name>A0ABR1SS29_9PEZI</name>
<evidence type="ECO:0000256" key="1">
    <source>
        <dbReference type="SAM" id="MobiDB-lite"/>
    </source>
</evidence>
<sequence length="208" mass="21937">MSRKLKDSCDLCSASKGPQHHREAVTTPTVHGAQASDIIGDFDWASEISSDNPISGTLVLPPPCAYEPDQPEPPDSSASLAAESDAIPSARGDCAKTAALILEGLNAAKSGSHHPPQHPGCKIAEGLGKIAKVILQFAARYAREQPQKGGDRRWQGSEELYRASGAAHRGFASIHVAFCHPGSHGSPGLVMRRGIKLSLLFSCRITGV</sequence>